<accession>A0ABU1VJB6</accession>
<dbReference type="EMBL" id="JAVDWE010000034">
    <property type="protein sequence ID" value="MDR7097578.1"/>
    <property type="molecule type" value="Genomic_DNA"/>
</dbReference>
<comment type="caution">
    <text evidence="2">The sequence shown here is derived from an EMBL/GenBank/DDBJ whole genome shotgun (WGS) entry which is preliminary data.</text>
</comment>
<evidence type="ECO:0000256" key="1">
    <source>
        <dbReference type="SAM" id="MobiDB-lite"/>
    </source>
</evidence>
<name>A0ABU1VJB6_9BURK</name>
<feature type="region of interest" description="Disordered" evidence="1">
    <location>
        <begin position="59"/>
        <end position="93"/>
    </location>
</feature>
<sequence length="113" mass="12357">MKKVQATKRFRVSLPPDHFGLYEHVLAIPSRRRAKAARALMVLGFKVEQMIHAGLVDASSVGHPEPVQTANASKSPTSRKKRHEPDVEPASSAEADVELMGSLFGSVLSRLRS</sequence>
<dbReference type="RefSeq" id="WP_204734745.1">
    <property type="nucleotide sequence ID" value="NZ_JAVDWE010000034.1"/>
</dbReference>
<protein>
    <submittedName>
        <fullName evidence="2">Uncharacterized protein</fullName>
    </submittedName>
</protein>
<organism evidence="2 3">
    <name type="scientific">Hydrogenophaga laconesensis</name>
    <dbReference type="NCBI Taxonomy" id="1805971"/>
    <lineage>
        <taxon>Bacteria</taxon>
        <taxon>Pseudomonadati</taxon>
        <taxon>Pseudomonadota</taxon>
        <taxon>Betaproteobacteria</taxon>
        <taxon>Burkholderiales</taxon>
        <taxon>Comamonadaceae</taxon>
        <taxon>Hydrogenophaga</taxon>
    </lineage>
</organism>
<keyword evidence="3" id="KW-1185">Reference proteome</keyword>
<proteinExistence type="predicted"/>
<evidence type="ECO:0000313" key="2">
    <source>
        <dbReference type="EMBL" id="MDR7097578.1"/>
    </source>
</evidence>
<gene>
    <name evidence="2" type="ORF">J2X09_005354</name>
</gene>
<reference evidence="2 3" key="1">
    <citation type="submission" date="2023-07" db="EMBL/GenBank/DDBJ databases">
        <title>Sorghum-associated microbial communities from plants grown in Nebraska, USA.</title>
        <authorList>
            <person name="Schachtman D."/>
        </authorList>
    </citation>
    <scope>NUCLEOTIDE SEQUENCE [LARGE SCALE GENOMIC DNA]</scope>
    <source>
        <strain evidence="2 3">BE240</strain>
    </source>
</reference>
<evidence type="ECO:0000313" key="3">
    <source>
        <dbReference type="Proteomes" id="UP001265550"/>
    </source>
</evidence>
<dbReference type="Proteomes" id="UP001265550">
    <property type="component" value="Unassembled WGS sequence"/>
</dbReference>